<dbReference type="AlphaFoldDB" id="A0A9P0A412"/>
<organism evidence="5 6">
    <name type="scientific">Bemisia tabaci</name>
    <name type="common">Sweetpotato whitefly</name>
    <name type="synonym">Aleurodes tabaci</name>
    <dbReference type="NCBI Taxonomy" id="7038"/>
    <lineage>
        <taxon>Eukaryota</taxon>
        <taxon>Metazoa</taxon>
        <taxon>Ecdysozoa</taxon>
        <taxon>Arthropoda</taxon>
        <taxon>Hexapoda</taxon>
        <taxon>Insecta</taxon>
        <taxon>Pterygota</taxon>
        <taxon>Neoptera</taxon>
        <taxon>Paraneoptera</taxon>
        <taxon>Hemiptera</taxon>
        <taxon>Sternorrhyncha</taxon>
        <taxon>Aleyrodoidea</taxon>
        <taxon>Aleyrodidae</taxon>
        <taxon>Aleyrodinae</taxon>
        <taxon>Bemisia</taxon>
    </lineage>
</organism>
<dbReference type="PANTHER" id="PTHR12354:SF1">
    <property type="entry name" value="INTERFERON-RELATED DEVELOPMENTAL REGULATOR 1"/>
    <property type="match status" value="1"/>
</dbReference>
<evidence type="ECO:0000259" key="4">
    <source>
        <dbReference type="Pfam" id="PF05004"/>
    </source>
</evidence>
<sequence length="425" mass="46862">MPKGKRKTKSGPKSRFESGATSDEDSLNDNASVISNISENAVNDEGGSDGIDESTDDLFEEKLIEAIDGISQKSSQGRAQCLDSVSVAFSKRYLPDFAVDRRYTITDGIERCLKKGRGTEQAAAAHLAMLLCIQMGAGDLSDLLSRDLIPVLSFVANDHSVSAHARAKCCNALGVLTFICNTDDFAVTMRNLQTIFSASYRKGDGTVPIISQDLAVLHSTALSAWTLLATVVPITSLPSLSDLGDLLDSAHLEVRMAAGEAIAVLIEQSRQYNSDEDDDNDDWEPSEELIQKLHQLSTDSHKYRAKKDRKMQRSSFRDILRYVEDDASPNVQIRFGQETLSLDTWCRKKQYDVFCQVLGSGMNLHLKENDLLREILDLGEKITDLNVAVSKQSKLERHLINAAAFKARSIIRAKNRDKRSAALSS</sequence>
<name>A0A9P0A412_BEMTA</name>
<evidence type="ECO:0008006" key="7">
    <source>
        <dbReference type="Google" id="ProtNLM"/>
    </source>
</evidence>
<gene>
    <name evidence="5" type="ORF">BEMITA_LOCUS3407</name>
</gene>
<evidence type="ECO:0000256" key="2">
    <source>
        <dbReference type="SAM" id="MobiDB-lite"/>
    </source>
</evidence>
<feature type="compositionally biased region" description="Basic residues" evidence="2">
    <location>
        <begin position="1"/>
        <end position="12"/>
    </location>
</feature>
<dbReference type="OrthoDB" id="18978at2759"/>
<dbReference type="KEGG" id="btab:109032848"/>
<dbReference type="InterPro" id="IPR016024">
    <property type="entry name" value="ARM-type_fold"/>
</dbReference>
<reference evidence="5" key="1">
    <citation type="submission" date="2021-12" db="EMBL/GenBank/DDBJ databases">
        <authorList>
            <person name="King R."/>
        </authorList>
    </citation>
    <scope>NUCLEOTIDE SEQUENCE</scope>
</reference>
<dbReference type="InterPro" id="IPR006921">
    <property type="entry name" value="Interferon-rel_develop_reg_C"/>
</dbReference>
<protein>
    <recommendedName>
        <fullName evidence="7">Interferon-related developmental regulator 1</fullName>
    </recommendedName>
</protein>
<dbReference type="InterPro" id="IPR039777">
    <property type="entry name" value="IFRD"/>
</dbReference>
<evidence type="ECO:0000313" key="5">
    <source>
        <dbReference type="EMBL" id="CAH0384027.1"/>
    </source>
</evidence>
<dbReference type="InterPro" id="IPR007701">
    <property type="entry name" value="Interferon-rel_develop_reg_N"/>
</dbReference>
<dbReference type="Pfam" id="PF05004">
    <property type="entry name" value="IFRD"/>
    <property type="match status" value="1"/>
</dbReference>
<proteinExistence type="inferred from homology"/>
<evidence type="ECO:0000259" key="3">
    <source>
        <dbReference type="Pfam" id="PF04836"/>
    </source>
</evidence>
<feature type="compositionally biased region" description="Polar residues" evidence="2">
    <location>
        <begin position="28"/>
        <end position="41"/>
    </location>
</feature>
<dbReference type="Proteomes" id="UP001152759">
    <property type="component" value="Chromosome 2"/>
</dbReference>
<feature type="region of interest" description="Disordered" evidence="2">
    <location>
        <begin position="1"/>
        <end position="54"/>
    </location>
</feature>
<keyword evidence="6" id="KW-1185">Reference proteome</keyword>
<comment type="similarity">
    <text evidence="1">Belongs to the IFRD family.</text>
</comment>
<evidence type="ECO:0000256" key="1">
    <source>
        <dbReference type="ARBA" id="ARBA00008828"/>
    </source>
</evidence>
<accession>A0A9P0A412</accession>
<feature type="domain" description="Interferon-related developmental regulator N-terminal" evidence="4">
    <location>
        <begin position="30"/>
        <end position="324"/>
    </location>
</feature>
<feature type="domain" description="Interferon-related developmental regulator C-terminal" evidence="3">
    <location>
        <begin position="369"/>
        <end position="420"/>
    </location>
</feature>
<evidence type="ECO:0000313" key="6">
    <source>
        <dbReference type="Proteomes" id="UP001152759"/>
    </source>
</evidence>
<dbReference type="EMBL" id="OU963863">
    <property type="protein sequence ID" value="CAH0384027.1"/>
    <property type="molecule type" value="Genomic_DNA"/>
</dbReference>
<dbReference type="SUPFAM" id="SSF48371">
    <property type="entry name" value="ARM repeat"/>
    <property type="match status" value="1"/>
</dbReference>
<dbReference type="PANTHER" id="PTHR12354">
    <property type="entry name" value="INTERFERON-RELATED DEVELOPMENTAL REGULATOR"/>
    <property type="match status" value="1"/>
</dbReference>
<dbReference type="Pfam" id="PF04836">
    <property type="entry name" value="IFRD_C"/>
    <property type="match status" value="1"/>
</dbReference>